<feature type="region of interest" description="Disordered" evidence="9">
    <location>
        <begin position="1"/>
        <end position="25"/>
    </location>
</feature>
<dbReference type="PRINTS" id="PR00367">
    <property type="entry name" value="ETHRSPELEMNT"/>
</dbReference>
<dbReference type="Proteomes" id="UP001346149">
    <property type="component" value="Unassembled WGS sequence"/>
</dbReference>
<sequence>MGRSISLSKYTEHKTVMDRPSRSPLGDELSHLRVIRISITDGDATDSSSDEETTAVVPRVKRYVTEVRIRKPRAAAAADWKVEGGGGDCPRTVVQCLPAVGSVKYRGVRRRPWGRFAAEIRDPIKRARVWLGTYDTAEEAAMVYDRAAVRIKGPDALTNFAISSTATAIKPQAVDVSNASERCHSGKHFNTLPSPTSVFRFQTGEEPDTDTKAREESSCLTEEGCLLDPEYLKDFFDVQNPDPVFFEDSLAGTDLMLGQNMEDFPLSYLEDDFMSCKWDVDSFFGDDPSASSPS</sequence>
<proteinExistence type="inferred from homology"/>
<dbReference type="InterPro" id="IPR016177">
    <property type="entry name" value="DNA-bd_dom_sf"/>
</dbReference>
<evidence type="ECO:0000313" key="11">
    <source>
        <dbReference type="EMBL" id="KAK4795663.1"/>
    </source>
</evidence>
<dbReference type="AlphaFoldDB" id="A0AAN7RFW3"/>
<feature type="domain" description="AP2/ERF" evidence="10">
    <location>
        <begin position="104"/>
        <end position="161"/>
    </location>
</feature>
<dbReference type="GO" id="GO:0005634">
    <property type="term" value="C:nucleus"/>
    <property type="evidence" value="ECO:0007669"/>
    <property type="project" value="UniProtKB-SubCell"/>
</dbReference>
<evidence type="ECO:0000256" key="3">
    <source>
        <dbReference type="ARBA" id="ARBA00023015"/>
    </source>
</evidence>
<keyword evidence="2" id="KW-0936">Ethylene signaling pathway</keyword>
<dbReference type="FunFam" id="3.30.730.10:FF:000001">
    <property type="entry name" value="Ethylene-responsive transcription factor 2"/>
    <property type="match status" value="1"/>
</dbReference>
<keyword evidence="6" id="KW-0804">Transcription</keyword>
<keyword evidence="7" id="KW-0539">Nucleus</keyword>
<dbReference type="PANTHER" id="PTHR31194">
    <property type="entry name" value="SHN SHINE , DNA BINDING / TRANSCRIPTION FACTOR"/>
    <property type="match status" value="1"/>
</dbReference>
<dbReference type="SMART" id="SM00380">
    <property type="entry name" value="AP2"/>
    <property type="match status" value="1"/>
</dbReference>
<feature type="compositionally biased region" description="Basic and acidic residues" evidence="9">
    <location>
        <begin position="10"/>
        <end position="21"/>
    </location>
</feature>
<accession>A0AAN7RFW3</accession>
<dbReference type="InterPro" id="IPR050913">
    <property type="entry name" value="AP2/ERF_ERF"/>
</dbReference>
<reference evidence="11 12" key="1">
    <citation type="journal article" date="2023" name="Hortic Res">
        <title>Pangenome of water caltrop reveals structural variations and asymmetric subgenome divergence after allopolyploidization.</title>
        <authorList>
            <person name="Zhang X."/>
            <person name="Chen Y."/>
            <person name="Wang L."/>
            <person name="Yuan Y."/>
            <person name="Fang M."/>
            <person name="Shi L."/>
            <person name="Lu R."/>
            <person name="Comes H.P."/>
            <person name="Ma Y."/>
            <person name="Chen Y."/>
            <person name="Huang G."/>
            <person name="Zhou Y."/>
            <person name="Zheng Z."/>
            <person name="Qiu Y."/>
        </authorList>
    </citation>
    <scope>NUCLEOTIDE SEQUENCE [LARGE SCALE GENOMIC DNA]</scope>
    <source>
        <strain evidence="11">F231</strain>
    </source>
</reference>
<dbReference type="GO" id="GO:0003677">
    <property type="term" value="F:DNA binding"/>
    <property type="evidence" value="ECO:0007669"/>
    <property type="project" value="UniProtKB-KW"/>
</dbReference>
<protein>
    <recommendedName>
        <fullName evidence="10">AP2/ERF domain-containing protein</fullName>
    </recommendedName>
</protein>
<keyword evidence="3" id="KW-0805">Transcription regulation</keyword>
<dbReference type="Pfam" id="PF00847">
    <property type="entry name" value="AP2"/>
    <property type="match status" value="1"/>
</dbReference>
<dbReference type="SUPFAM" id="SSF54171">
    <property type="entry name" value="DNA-binding domain"/>
    <property type="match status" value="1"/>
</dbReference>
<dbReference type="InterPro" id="IPR036955">
    <property type="entry name" value="AP2/ERF_dom_sf"/>
</dbReference>
<dbReference type="PROSITE" id="PS51032">
    <property type="entry name" value="AP2_ERF"/>
    <property type="match status" value="1"/>
</dbReference>
<gene>
    <name evidence="11" type="ORF">SAY86_027989</name>
</gene>
<comment type="similarity">
    <text evidence="8">Belongs to the AP2/ERF transcription factor family. ERF subfamily.</text>
</comment>
<evidence type="ECO:0000256" key="9">
    <source>
        <dbReference type="SAM" id="MobiDB-lite"/>
    </source>
</evidence>
<dbReference type="InterPro" id="IPR001471">
    <property type="entry name" value="AP2/ERF_dom"/>
</dbReference>
<comment type="caution">
    <text evidence="11">The sequence shown here is derived from an EMBL/GenBank/DDBJ whole genome shotgun (WGS) entry which is preliminary data.</text>
</comment>
<dbReference type="GO" id="GO:0003700">
    <property type="term" value="F:DNA-binding transcription factor activity"/>
    <property type="evidence" value="ECO:0007669"/>
    <property type="project" value="InterPro"/>
</dbReference>
<name>A0AAN7RFW3_TRANT</name>
<organism evidence="11 12">
    <name type="scientific">Trapa natans</name>
    <name type="common">Water chestnut</name>
    <dbReference type="NCBI Taxonomy" id="22666"/>
    <lineage>
        <taxon>Eukaryota</taxon>
        <taxon>Viridiplantae</taxon>
        <taxon>Streptophyta</taxon>
        <taxon>Embryophyta</taxon>
        <taxon>Tracheophyta</taxon>
        <taxon>Spermatophyta</taxon>
        <taxon>Magnoliopsida</taxon>
        <taxon>eudicotyledons</taxon>
        <taxon>Gunneridae</taxon>
        <taxon>Pentapetalae</taxon>
        <taxon>rosids</taxon>
        <taxon>malvids</taxon>
        <taxon>Myrtales</taxon>
        <taxon>Lythraceae</taxon>
        <taxon>Trapa</taxon>
    </lineage>
</organism>
<evidence type="ECO:0000256" key="4">
    <source>
        <dbReference type="ARBA" id="ARBA00023125"/>
    </source>
</evidence>
<dbReference type="Gene3D" id="3.30.730.10">
    <property type="entry name" value="AP2/ERF domain"/>
    <property type="match status" value="1"/>
</dbReference>
<evidence type="ECO:0000313" key="12">
    <source>
        <dbReference type="Proteomes" id="UP001346149"/>
    </source>
</evidence>
<keyword evidence="5" id="KW-0010">Activator</keyword>
<keyword evidence="4" id="KW-0238">DNA-binding</keyword>
<dbReference type="PANTHER" id="PTHR31194:SF140">
    <property type="entry name" value="ETHYLENE-RESPONSIVE TRANSCRIPTION FACTOR CRF2"/>
    <property type="match status" value="1"/>
</dbReference>
<evidence type="ECO:0000256" key="2">
    <source>
        <dbReference type="ARBA" id="ARBA00022745"/>
    </source>
</evidence>
<evidence type="ECO:0000256" key="8">
    <source>
        <dbReference type="ARBA" id="ARBA00024343"/>
    </source>
</evidence>
<comment type="subcellular location">
    <subcellularLocation>
        <location evidence="1">Nucleus</location>
    </subcellularLocation>
</comment>
<evidence type="ECO:0000256" key="1">
    <source>
        <dbReference type="ARBA" id="ARBA00004123"/>
    </source>
</evidence>
<evidence type="ECO:0000256" key="5">
    <source>
        <dbReference type="ARBA" id="ARBA00023159"/>
    </source>
</evidence>
<dbReference type="GO" id="GO:0009873">
    <property type="term" value="P:ethylene-activated signaling pathway"/>
    <property type="evidence" value="ECO:0007669"/>
    <property type="project" value="UniProtKB-KW"/>
</dbReference>
<evidence type="ECO:0000259" key="10">
    <source>
        <dbReference type="PROSITE" id="PS51032"/>
    </source>
</evidence>
<evidence type="ECO:0000256" key="6">
    <source>
        <dbReference type="ARBA" id="ARBA00023163"/>
    </source>
</evidence>
<keyword evidence="12" id="KW-1185">Reference proteome</keyword>
<dbReference type="EMBL" id="JAXQNO010000006">
    <property type="protein sequence ID" value="KAK4795663.1"/>
    <property type="molecule type" value="Genomic_DNA"/>
</dbReference>
<dbReference type="CDD" id="cd00018">
    <property type="entry name" value="AP2"/>
    <property type="match status" value="1"/>
</dbReference>
<evidence type="ECO:0000256" key="7">
    <source>
        <dbReference type="ARBA" id="ARBA00023242"/>
    </source>
</evidence>